<keyword evidence="4" id="KW-0804">Transcription</keyword>
<gene>
    <name evidence="6" type="ORF">CMQ_2718</name>
</gene>
<protein>
    <submittedName>
        <fullName evidence="6">C6 zinc finger domain containing protein</fullName>
    </submittedName>
</protein>
<dbReference type="CDD" id="cd12148">
    <property type="entry name" value="fungal_TF_MHR"/>
    <property type="match status" value="1"/>
</dbReference>
<evidence type="ECO:0000313" key="7">
    <source>
        <dbReference type="Proteomes" id="UP000007796"/>
    </source>
</evidence>
<comment type="subcellular location">
    <subcellularLocation>
        <location evidence="1">Nucleus</location>
    </subcellularLocation>
</comment>
<dbReference type="GO" id="GO:0000981">
    <property type="term" value="F:DNA-binding transcription factor activity, RNA polymerase II-specific"/>
    <property type="evidence" value="ECO:0007669"/>
    <property type="project" value="TreeGrafter"/>
</dbReference>
<dbReference type="GO" id="GO:0005634">
    <property type="term" value="C:nucleus"/>
    <property type="evidence" value="ECO:0007669"/>
    <property type="project" value="UniProtKB-SubCell"/>
</dbReference>
<dbReference type="RefSeq" id="XP_014172271.1">
    <property type="nucleotide sequence ID" value="XM_014316796.1"/>
</dbReference>
<organism evidence="7">
    <name type="scientific">Grosmannia clavigera (strain kw1407 / UAMH 11150)</name>
    <name type="common">Blue stain fungus</name>
    <name type="synonym">Graphiocladiella clavigera</name>
    <dbReference type="NCBI Taxonomy" id="655863"/>
    <lineage>
        <taxon>Eukaryota</taxon>
        <taxon>Fungi</taxon>
        <taxon>Dikarya</taxon>
        <taxon>Ascomycota</taxon>
        <taxon>Pezizomycotina</taxon>
        <taxon>Sordariomycetes</taxon>
        <taxon>Sordariomycetidae</taxon>
        <taxon>Ophiostomatales</taxon>
        <taxon>Ophiostomataceae</taxon>
        <taxon>Leptographium</taxon>
    </lineage>
</organism>
<keyword evidence="7" id="KW-1185">Reference proteome</keyword>
<dbReference type="InterPro" id="IPR051089">
    <property type="entry name" value="prtT"/>
</dbReference>
<evidence type="ECO:0000313" key="6">
    <source>
        <dbReference type="EMBL" id="EFX02789.1"/>
    </source>
</evidence>
<evidence type="ECO:0000256" key="2">
    <source>
        <dbReference type="ARBA" id="ARBA00023015"/>
    </source>
</evidence>
<proteinExistence type="predicted"/>
<evidence type="ECO:0000256" key="3">
    <source>
        <dbReference type="ARBA" id="ARBA00023125"/>
    </source>
</evidence>
<dbReference type="GO" id="GO:0000976">
    <property type="term" value="F:transcription cis-regulatory region binding"/>
    <property type="evidence" value="ECO:0007669"/>
    <property type="project" value="TreeGrafter"/>
</dbReference>
<dbReference type="PANTHER" id="PTHR31845">
    <property type="entry name" value="FINGER DOMAIN PROTEIN, PUTATIVE-RELATED"/>
    <property type="match status" value="1"/>
</dbReference>
<evidence type="ECO:0000256" key="1">
    <source>
        <dbReference type="ARBA" id="ARBA00004123"/>
    </source>
</evidence>
<keyword evidence="5" id="KW-0539">Nucleus</keyword>
<keyword evidence="2" id="KW-0805">Transcription regulation</keyword>
<dbReference type="eggNOG" id="ENOG502T2W5">
    <property type="taxonomic scope" value="Eukaryota"/>
</dbReference>
<reference evidence="6 7" key="1">
    <citation type="journal article" date="2011" name="Proc. Natl. Acad. Sci. U.S.A.">
        <title>Genome and transcriptome analyses of the mountain pine beetle-fungal symbiont Grosmannia clavigera, a lodgepole pine pathogen.</title>
        <authorList>
            <person name="DiGuistini S."/>
            <person name="Wang Y."/>
            <person name="Liao N.Y."/>
            <person name="Taylor G."/>
            <person name="Tanguay P."/>
            <person name="Feau N."/>
            <person name="Henrissat B."/>
            <person name="Chan S.K."/>
            <person name="Hesse-Orce U."/>
            <person name="Alamouti S.M."/>
            <person name="Tsui C.K.M."/>
            <person name="Docking R.T."/>
            <person name="Levasseur A."/>
            <person name="Haridas S."/>
            <person name="Robertson G."/>
            <person name="Birol I."/>
            <person name="Holt R.A."/>
            <person name="Marra M.A."/>
            <person name="Hamelin R.C."/>
            <person name="Hirst M."/>
            <person name="Jones S.J.M."/>
            <person name="Bohlmann J."/>
            <person name="Breuil C."/>
        </authorList>
    </citation>
    <scope>NUCLEOTIDE SEQUENCE [LARGE SCALE GENOMIC DNA]</scope>
    <source>
        <strain evidence="7">kw1407 / UAMH 11150</strain>
    </source>
</reference>
<accession>F0XHY5</accession>
<dbReference type="PANTHER" id="PTHR31845:SF10">
    <property type="entry name" value="ZN(II)2CYS6 TRANSCRIPTION FACTOR (EUROFUNG)"/>
    <property type="match status" value="1"/>
</dbReference>
<keyword evidence="3" id="KW-0238">DNA-binding</keyword>
<evidence type="ECO:0000256" key="4">
    <source>
        <dbReference type="ARBA" id="ARBA00023163"/>
    </source>
</evidence>
<dbReference type="Proteomes" id="UP000007796">
    <property type="component" value="Unassembled WGS sequence"/>
</dbReference>
<evidence type="ECO:0000256" key="5">
    <source>
        <dbReference type="ARBA" id="ARBA00023242"/>
    </source>
</evidence>
<dbReference type="STRING" id="655863.F0XHY5"/>
<name>F0XHY5_GROCL</name>
<dbReference type="GeneID" id="25975738"/>
<dbReference type="OrthoDB" id="5217604at2759"/>
<dbReference type="HOGENOM" id="CLU_038492_0_0_1"/>
<dbReference type="EMBL" id="GL629769">
    <property type="protein sequence ID" value="EFX02789.1"/>
    <property type="molecule type" value="Genomic_DNA"/>
</dbReference>
<sequence>MFLLAILITTSWKDGTRLEALNQHFLKALSIKLIQNGDRELDLLCGLLVYLNWIHLHMAPKTHQAYRLTAIAISMAVDYGITRRPGKGRHQQLNVETFNDLPRGLNVVDTEFWGLEAQRAYLGCYHIATWYSIITRKTIPLAYTEYLHLCAQSLAATQEVPTDSDLIFHLELTREAEKVYTLFNYTETSQAQCMNDEQIQIYLNAFCAKLHDWRSRLPTLLKDDPSQRVWPSLFEAFVREVSLSGMSRSTDMSVFRIRIIMDSLKSTKEFLDTFLAIPLADLISLPSTHWALLGYSILLAATMSLSIQTPGWNIKMARSIIKLDAYIDALSVHIHDLSSRIQVLETAKDWYKSLLTRWAAIKSSYIATLHQTQPEMNTPAAAASSTSAAESQLTQYPAEQRMDIQQEPPQSPAPADIRHEARPLPMSDSFLTSGGGLELFDFTANVGSWMVPDFDFPWLGVAGF</sequence>
<dbReference type="AlphaFoldDB" id="F0XHY5"/>
<dbReference type="InParanoid" id="F0XHY5"/>